<dbReference type="InterPro" id="IPR014876">
    <property type="entry name" value="DEK_C"/>
</dbReference>
<feature type="region of interest" description="Disordered" evidence="1">
    <location>
        <begin position="41"/>
        <end position="94"/>
    </location>
</feature>
<dbReference type="OrthoDB" id="10251073at2759"/>
<reference evidence="3" key="1">
    <citation type="journal article" date="2020" name="Stud. Mycol.">
        <title>101 Dothideomycetes genomes: a test case for predicting lifestyles and emergence of pathogens.</title>
        <authorList>
            <person name="Haridas S."/>
            <person name="Albert R."/>
            <person name="Binder M."/>
            <person name="Bloem J."/>
            <person name="Labutti K."/>
            <person name="Salamov A."/>
            <person name="Andreopoulos B."/>
            <person name="Baker S."/>
            <person name="Barry K."/>
            <person name="Bills G."/>
            <person name="Bluhm B."/>
            <person name="Cannon C."/>
            <person name="Castanera R."/>
            <person name="Culley D."/>
            <person name="Daum C."/>
            <person name="Ezra D."/>
            <person name="Gonzalez J."/>
            <person name="Henrissat B."/>
            <person name="Kuo A."/>
            <person name="Liang C."/>
            <person name="Lipzen A."/>
            <person name="Lutzoni F."/>
            <person name="Magnuson J."/>
            <person name="Mondo S."/>
            <person name="Nolan M."/>
            <person name="Ohm R."/>
            <person name="Pangilinan J."/>
            <person name="Park H.-J."/>
            <person name="Ramirez L."/>
            <person name="Alfaro M."/>
            <person name="Sun H."/>
            <person name="Tritt A."/>
            <person name="Yoshinaga Y."/>
            <person name="Zwiers L.-H."/>
            <person name="Turgeon B."/>
            <person name="Goodwin S."/>
            <person name="Spatafora J."/>
            <person name="Crous P."/>
            <person name="Grigoriev I."/>
        </authorList>
    </citation>
    <scope>NUCLEOTIDE SEQUENCE</scope>
    <source>
        <strain evidence="3">CBS 121739</strain>
    </source>
</reference>
<dbReference type="InterPro" id="IPR003121">
    <property type="entry name" value="SWIB_MDM2_domain"/>
</dbReference>
<dbReference type="Pfam" id="PF08766">
    <property type="entry name" value="DEK_C"/>
    <property type="match status" value="1"/>
</dbReference>
<dbReference type="InterPro" id="IPR019835">
    <property type="entry name" value="SWIB_domain"/>
</dbReference>
<dbReference type="InterPro" id="IPR036885">
    <property type="entry name" value="SWIB_MDM2_dom_sf"/>
</dbReference>
<dbReference type="Pfam" id="PF02201">
    <property type="entry name" value="SWIB"/>
    <property type="match status" value="1"/>
</dbReference>
<dbReference type="Gene3D" id="1.10.245.10">
    <property type="entry name" value="SWIB/MDM2 domain"/>
    <property type="match status" value="1"/>
</dbReference>
<gene>
    <name evidence="3" type="ORF">EJ05DRAFT_495126</name>
</gene>
<feature type="domain" description="DM2" evidence="2">
    <location>
        <begin position="142"/>
        <end position="219"/>
    </location>
</feature>
<accession>A0A6A6VRU6</accession>
<sequence>MGAVSDPQASYVTIIDSILKGADLNTISAKRIRKGLQAQLEYDISDQKQPSPLPKKRSKPHDCDEQDPTPSTEQLPPPKKKIKRISQSQEEDDAAYAARLQAELNRAKAAPLEEEMIARSRNRDDDSDVASGDKKSVKRTGGFHKPLNLSQPLSELLGETQLSSPQVVKQIWAYVRERELQDPSDKRQIRCDGRMHAVFKTKRVQMCTMNKILSRHVYAADE</sequence>
<dbReference type="PROSITE" id="PS51925">
    <property type="entry name" value="SWIB_MDM2"/>
    <property type="match status" value="1"/>
</dbReference>
<dbReference type="SMART" id="SM00151">
    <property type="entry name" value="SWIB"/>
    <property type="match status" value="1"/>
</dbReference>
<keyword evidence="4" id="KW-1185">Reference proteome</keyword>
<evidence type="ECO:0000313" key="3">
    <source>
        <dbReference type="EMBL" id="KAF2752923.1"/>
    </source>
</evidence>
<dbReference type="AlphaFoldDB" id="A0A6A6VRU6"/>
<feature type="region of interest" description="Disordered" evidence="1">
    <location>
        <begin position="111"/>
        <end position="146"/>
    </location>
</feature>
<protein>
    <submittedName>
        <fullName evidence="3">SWIB-domain-containing protein</fullName>
    </submittedName>
</protein>
<dbReference type="GeneID" id="54487288"/>
<proteinExistence type="predicted"/>
<dbReference type="RefSeq" id="XP_033595374.1">
    <property type="nucleotide sequence ID" value="XM_033746234.1"/>
</dbReference>
<organism evidence="3 4">
    <name type="scientific">Pseudovirgaria hyperparasitica</name>
    <dbReference type="NCBI Taxonomy" id="470096"/>
    <lineage>
        <taxon>Eukaryota</taxon>
        <taxon>Fungi</taxon>
        <taxon>Dikarya</taxon>
        <taxon>Ascomycota</taxon>
        <taxon>Pezizomycotina</taxon>
        <taxon>Dothideomycetes</taxon>
        <taxon>Dothideomycetes incertae sedis</taxon>
        <taxon>Acrospermales</taxon>
        <taxon>Acrospermaceae</taxon>
        <taxon>Pseudovirgaria</taxon>
    </lineage>
</organism>
<name>A0A6A6VRU6_9PEZI</name>
<dbReference type="Proteomes" id="UP000799437">
    <property type="component" value="Unassembled WGS sequence"/>
</dbReference>
<evidence type="ECO:0000256" key="1">
    <source>
        <dbReference type="SAM" id="MobiDB-lite"/>
    </source>
</evidence>
<dbReference type="CDD" id="cd10567">
    <property type="entry name" value="SWIB-MDM2_like"/>
    <property type="match status" value="1"/>
</dbReference>
<dbReference type="SUPFAM" id="SSF47592">
    <property type="entry name" value="SWIB/MDM2 domain"/>
    <property type="match status" value="1"/>
</dbReference>
<evidence type="ECO:0000259" key="2">
    <source>
        <dbReference type="PROSITE" id="PS51925"/>
    </source>
</evidence>
<dbReference type="SUPFAM" id="SSF109715">
    <property type="entry name" value="DEK C-terminal domain"/>
    <property type="match status" value="1"/>
</dbReference>
<dbReference type="PANTHER" id="PTHR13844">
    <property type="entry name" value="SWI/SNF-RELATED MATRIX-ASSOCIATED ACTIN-DEPENDENT REGULATOR OF CHROMATIN SUBFAMILY D"/>
    <property type="match status" value="1"/>
</dbReference>
<dbReference type="EMBL" id="ML996590">
    <property type="protein sequence ID" value="KAF2752923.1"/>
    <property type="molecule type" value="Genomic_DNA"/>
</dbReference>
<evidence type="ECO:0000313" key="4">
    <source>
        <dbReference type="Proteomes" id="UP000799437"/>
    </source>
</evidence>